<dbReference type="PANTHER" id="PTHR22916">
    <property type="entry name" value="GLYCOSYLTRANSFERASE"/>
    <property type="match status" value="1"/>
</dbReference>
<gene>
    <name evidence="2" type="ORF">ICJ85_09825</name>
</gene>
<keyword evidence="3" id="KW-1185">Reference proteome</keyword>
<organism evidence="2 3">
    <name type="scientific">Aestuariibaculum marinum</name>
    <dbReference type="NCBI Taxonomy" id="2683592"/>
    <lineage>
        <taxon>Bacteria</taxon>
        <taxon>Pseudomonadati</taxon>
        <taxon>Bacteroidota</taxon>
        <taxon>Flavobacteriia</taxon>
        <taxon>Flavobacteriales</taxon>
        <taxon>Flavobacteriaceae</taxon>
    </lineage>
</organism>
<comment type="caution">
    <text evidence="2">The sequence shown here is derived from an EMBL/GenBank/DDBJ whole genome shotgun (WGS) entry which is preliminary data.</text>
</comment>
<dbReference type="RefSeq" id="WP_188223614.1">
    <property type="nucleotide sequence ID" value="NZ_JACVXD010000004.1"/>
</dbReference>
<dbReference type="SUPFAM" id="SSF53448">
    <property type="entry name" value="Nucleotide-diphospho-sugar transferases"/>
    <property type="match status" value="1"/>
</dbReference>
<dbReference type="InterPro" id="IPR001173">
    <property type="entry name" value="Glyco_trans_2-like"/>
</dbReference>
<dbReference type="Proteomes" id="UP000621516">
    <property type="component" value="Unassembled WGS sequence"/>
</dbReference>
<dbReference type="InterPro" id="IPR029044">
    <property type="entry name" value="Nucleotide-diphossugar_trans"/>
</dbReference>
<dbReference type="AlphaFoldDB" id="A0A8J6Q4V3"/>
<dbReference type="EMBL" id="JACVXD010000004">
    <property type="protein sequence ID" value="MBD0824319.1"/>
    <property type="molecule type" value="Genomic_DNA"/>
</dbReference>
<sequence>MKNLTPFFSVIIPLYNKEEFIGDTIESVLKQTFTDFEIIIVNDGSTDKSLDIVKTLENDKIRLFSKKNGGLSSTRNYGIKKTQAEYIAFLDADDLWKEDFLETIYNLIKIYNNHFVFATNYSLLPPNVVADYTIDNFSSDQALVINNFFNITESIIAFNSIVIHKLVFKEIGFFNENINYGEEYDFYIRCFNTFSLIYYASPKALYRIGMTNQLTYPNNKFKRIIPDYEAYLTKINHPDLKKYLDFIHYHLVVLFKMERNKELVKFYKKKITPSNLSTLQKIKYYLPTDLFYLFKSLYWTSYIRLDIKKRENVS</sequence>
<dbReference type="Gene3D" id="3.90.550.10">
    <property type="entry name" value="Spore Coat Polysaccharide Biosynthesis Protein SpsA, Chain A"/>
    <property type="match status" value="1"/>
</dbReference>
<evidence type="ECO:0000313" key="2">
    <source>
        <dbReference type="EMBL" id="MBD0824319.1"/>
    </source>
</evidence>
<feature type="domain" description="Glycosyltransferase 2-like" evidence="1">
    <location>
        <begin position="9"/>
        <end position="121"/>
    </location>
</feature>
<reference evidence="2 3" key="1">
    <citation type="journal article" date="2018" name="J. Microbiol.">
        <title>Aestuariibaculum marinum sp. nov., a marine bacterium isolated from seawater in South Korea.</title>
        <authorList>
            <person name="Choi J."/>
            <person name="Lee D."/>
            <person name="Jang J.H."/>
            <person name="Cha S."/>
            <person name="Seo T."/>
        </authorList>
    </citation>
    <scope>NUCLEOTIDE SEQUENCE [LARGE SCALE GENOMIC DNA]</scope>
    <source>
        <strain evidence="2 3">IP7</strain>
    </source>
</reference>
<name>A0A8J6Q4V3_9FLAO</name>
<protein>
    <submittedName>
        <fullName evidence="2">Glycosyltransferase family 2 protein</fullName>
    </submittedName>
</protein>
<evidence type="ECO:0000259" key="1">
    <source>
        <dbReference type="Pfam" id="PF00535"/>
    </source>
</evidence>
<proteinExistence type="predicted"/>
<dbReference type="CDD" id="cd00761">
    <property type="entry name" value="Glyco_tranf_GTA_type"/>
    <property type="match status" value="1"/>
</dbReference>
<dbReference type="Pfam" id="PF00535">
    <property type="entry name" value="Glycos_transf_2"/>
    <property type="match status" value="1"/>
</dbReference>
<evidence type="ECO:0000313" key="3">
    <source>
        <dbReference type="Proteomes" id="UP000621516"/>
    </source>
</evidence>
<dbReference type="GO" id="GO:0016758">
    <property type="term" value="F:hexosyltransferase activity"/>
    <property type="evidence" value="ECO:0007669"/>
    <property type="project" value="UniProtKB-ARBA"/>
</dbReference>
<accession>A0A8J6Q4V3</accession>